<dbReference type="Pfam" id="PF00240">
    <property type="entry name" value="ubiquitin"/>
    <property type="match status" value="1"/>
</dbReference>
<dbReference type="Proteomes" id="UP000007014">
    <property type="component" value="Chromosome 19"/>
</dbReference>
<dbReference type="InterPro" id="IPR029071">
    <property type="entry name" value="Ubiquitin-like_domsf"/>
</dbReference>
<comment type="catalytic activity">
    <reaction evidence="1">
        <text>[protein]-peptidylproline (omega=180) = [protein]-peptidylproline (omega=0)</text>
        <dbReference type="Rhea" id="RHEA:16237"/>
        <dbReference type="Rhea" id="RHEA-COMP:10747"/>
        <dbReference type="Rhea" id="RHEA-COMP:10748"/>
        <dbReference type="ChEBI" id="CHEBI:83833"/>
        <dbReference type="ChEBI" id="CHEBI:83834"/>
        <dbReference type="EC" id="5.2.1.8"/>
    </reaction>
</comment>
<dbReference type="PANTHER" id="PTHR10677">
    <property type="entry name" value="UBIQUILIN"/>
    <property type="match status" value="1"/>
</dbReference>
<feature type="compositionally biased region" description="Low complexity" evidence="2">
    <location>
        <begin position="291"/>
        <end position="304"/>
    </location>
</feature>
<dbReference type="EC" id="5.2.1.8" evidence="1"/>
<feature type="compositionally biased region" description="Gly residues" evidence="2">
    <location>
        <begin position="129"/>
        <end position="139"/>
    </location>
</feature>
<dbReference type="HOGENOM" id="CLU_473595_0_0_1"/>
<evidence type="ECO:0000256" key="2">
    <source>
        <dbReference type="SAM" id="MobiDB-lite"/>
    </source>
</evidence>
<feature type="domain" description="Ubiquitin-like" evidence="3">
    <location>
        <begin position="2"/>
        <end position="67"/>
    </location>
</feature>
<protein>
    <recommendedName>
        <fullName evidence="1">peptidylprolyl isomerase</fullName>
        <ecNumber evidence="1">5.2.1.8</ecNumber>
    </recommendedName>
</protein>
<dbReference type="RefSeq" id="XP_005538918.1">
    <property type="nucleotide sequence ID" value="XM_005538861.1"/>
</dbReference>
<dbReference type="GeneID" id="16997186"/>
<dbReference type="InterPro" id="IPR015496">
    <property type="entry name" value="Ubiquilin"/>
</dbReference>
<dbReference type="KEGG" id="cme:CYME_CMS291C"/>
<dbReference type="PROSITE" id="PS50053">
    <property type="entry name" value="UBIQUITIN_2"/>
    <property type="match status" value="1"/>
</dbReference>
<dbReference type="PROSITE" id="PS50059">
    <property type="entry name" value="FKBP_PPIASE"/>
    <property type="match status" value="1"/>
</dbReference>
<dbReference type="InterPro" id="IPR000626">
    <property type="entry name" value="Ubiquitin-like_dom"/>
</dbReference>
<dbReference type="InterPro" id="IPR001179">
    <property type="entry name" value="PPIase_FKBP_dom"/>
</dbReference>
<feature type="compositionally biased region" description="Acidic residues" evidence="2">
    <location>
        <begin position="324"/>
        <end position="335"/>
    </location>
</feature>
<dbReference type="STRING" id="280699.M1VHM4"/>
<dbReference type="InterPro" id="IPR046357">
    <property type="entry name" value="PPIase_dom_sf"/>
</dbReference>
<dbReference type="SUPFAM" id="SSF54534">
    <property type="entry name" value="FKBP-like"/>
    <property type="match status" value="1"/>
</dbReference>
<feature type="compositionally biased region" description="Low complexity" evidence="2">
    <location>
        <begin position="87"/>
        <end position="128"/>
    </location>
</feature>
<evidence type="ECO:0000313" key="5">
    <source>
        <dbReference type="EMBL" id="BAM82882.1"/>
    </source>
</evidence>
<dbReference type="AlphaFoldDB" id="M1VHM4"/>
<dbReference type="SUPFAM" id="SSF54236">
    <property type="entry name" value="Ubiquitin-like"/>
    <property type="match status" value="1"/>
</dbReference>
<evidence type="ECO:0000313" key="6">
    <source>
        <dbReference type="Proteomes" id="UP000007014"/>
    </source>
</evidence>
<reference evidence="5 6" key="1">
    <citation type="journal article" date="2004" name="Nature">
        <title>Genome sequence of the ultrasmall unicellular red alga Cyanidioschyzon merolae 10D.</title>
        <authorList>
            <person name="Matsuzaki M."/>
            <person name="Misumi O."/>
            <person name="Shin-i T."/>
            <person name="Maruyama S."/>
            <person name="Takahara M."/>
            <person name="Miyagishima S."/>
            <person name="Mori T."/>
            <person name="Nishida K."/>
            <person name="Yagisawa F."/>
            <person name="Nishida K."/>
            <person name="Yoshida Y."/>
            <person name="Nishimura Y."/>
            <person name="Nakao S."/>
            <person name="Kobayashi T."/>
            <person name="Momoyama Y."/>
            <person name="Higashiyama T."/>
            <person name="Minoda A."/>
            <person name="Sano M."/>
            <person name="Nomoto H."/>
            <person name="Oishi K."/>
            <person name="Hayashi H."/>
            <person name="Ohta F."/>
            <person name="Nishizaka S."/>
            <person name="Haga S."/>
            <person name="Miura S."/>
            <person name="Morishita T."/>
            <person name="Kabeya Y."/>
            <person name="Terasawa K."/>
            <person name="Suzuki Y."/>
            <person name="Ishii Y."/>
            <person name="Asakawa S."/>
            <person name="Takano H."/>
            <person name="Ohta N."/>
            <person name="Kuroiwa H."/>
            <person name="Tanaka K."/>
            <person name="Shimizu N."/>
            <person name="Sugano S."/>
            <person name="Sato N."/>
            <person name="Nozaki H."/>
            <person name="Ogasawara N."/>
            <person name="Kohara Y."/>
            <person name="Kuroiwa T."/>
        </authorList>
    </citation>
    <scope>NUCLEOTIDE SEQUENCE [LARGE SCALE GENOMIC DNA]</scope>
    <source>
        <strain evidence="5 6">10D</strain>
    </source>
</reference>
<dbReference type="GO" id="GO:0006511">
    <property type="term" value="P:ubiquitin-dependent protein catabolic process"/>
    <property type="evidence" value="ECO:0007669"/>
    <property type="project" value="TreeGrafter"/>
</dbReference>
<keyword evidence="1" id="KW-0697">Rotamase</keyword>
<dbReference type="Pfam" id="PF00254">
    <property type="entry name" value="FKBP_C"/>
    <property type="match status" value="1"/>
</dbReference>
<dbReference type="GO" id="GO:0003755">
    <property type="term" value="F:peptidyl-prolyl cis-trans isomerase activity"/>
    <property type="evidence" value="ECO:0007669"/>
    <property type="project" value="UniProtKB-KW"/>
</dbReference>
<keyword evidence="6" id="KW-1185">Reference proteome</keyword>
<dbReference type="Gene3D" id="3.10.50.40">
    <property type="match status" value="1"/>
</dbReference>
<gene>
    <name evidence="5" type="ORF">CYME_CMS291C</name>
</gene>
<name>M1VHM4_CYAM1</name>
<dbReference type="GO" id="GO:0031593">
    <property type="term" value="F:polyubiquitin modification-dependent protein binding"/>
    <property type="evidence" value="ECO:0007669"/>
    <property type="project" value="TreeGrafter"/>
</dbReference>
<evidence type="ECO:0000259" key="3">
    <source>
        <dbReference type="PROSITE" id="PS50053"/>
    </source>
</evidence>
<feature type="compositionally biased region" description="Basic and acidic residues" evidence="2">
    <location>
        <begin position="337"/>
        <end position="347"/>
    </location>
</feature>
<reference evidence="5 6" key="2">
    <citation type="journal article" date="2007" name="BMC Biol.">
        <title>A 100%-complete sequence reveals unusually simple genomic features in the hot-spring red alga Cyanidioschyzon merolae.</title>
        <authorList>
            <person name="Nozaki H."/>
            <person name="Takano H."/>
            <person name="Misumi O."/>
            <person name="Terasawa K."/>
            <person name="Matsuzaki M."/>
            <person name="Maruyama S."/>
            <person name="Nishida K."/>
            <person name="Yagisawa F."/>
            <person name="Yoshida Y."/>
            <person name="Fujiwara T."/>
            <person name="Takio S."/>
            <person name="Tamura K."/>
            <person name="Chung S.J."/>
            <person name="Nakamura S."/>
            <person name="Kuroiwa H."/>
            <person name="Tanaka K."/>
            <person name="Sato N."/>
            <person name="Kuroiwa T."/>
        </authorList>
    </citation>
    <scope>NUCLEOTIDE SEQUENCE [LARGE SCALE GENOMIC DNA]</scope>
    <source>
        <strain evidence="5 6">10D</strain>
    </source>
</reference>
<feature type="region of interest" description="Disordered" evidence="2">
    <location>
        <begin position="291"/>
        <end position="347"/>
    </location>
</feature>
<dbReference type="Gene3D" id="3.10.20.90">
    <property type="entry name" value="Phosphatidylinositol 3-kinase Catalytic Subunit, Chain A, domain 1"/>
    <property type="match status" value="1"/>
</dbReference>
<organism evidence="5 6">
    <name type="scientific">Cyanidioschyzon merolae (strain NIES-3377 / 10D)</name>
    <name type="common">Unicellular red alga</name>
    <dbReference type="NCBI Taxonomy" id="280699"/>
    <lineage>
        <taxon>Eukaryota</taxon>
        <taxon>Rhodophyta</taxon>
        <taxon>Bangiophyceae</taxon>
        <taxon>Cyanidiales</taxon>
        <taxon>Cyanidiaceae</taxon>
        <taxon>Cyanidioschyzon</taxon>
    </lineage>
</organism>
<proteinExistence type="predicted"/>
<feature type="region of interest" description="Disordered" evidence="2">
    <location>
        <begin position="87"/>
        <end position="140"/>
    </location>
</feature>
<dbReference type="Gramene" id="CMS291CT">
    <property type="protein sequence ID" value="CMS291CT"/>
    <property type="gene ID" value="CMS291C"/>
</dbReference>
<feature type="domain" description="PPIase FKBP-type" evidence="4">
    <location>
        <begin position="478"/>
        <end position="570"/>
    </location>
</feature>
<feature type="region of interest" description="Disordered" evidence="2">
    <location>
        <begin position="155"/>
        <end position="175"/>
    </location>
</feature>
<dbReference type="GO" id="GO:0005829">
    <property type="term" value="C:cytosol"/>
    <property type="evidence" value="ECO:0007669"/>
    <property type="project" value="TreeGrafter"/>
</dbReference>
<dbReference type="OrthoDB" id="267397at2759"/>
<sequence>MLTLQVRCFNGKKISVVPKKGVHTSVYEIQNEVEKSAGIPVTNQMLMYRGQVLDNPQQTLSAYGIDEALTEVTMSVVRNVRPGITADSATVSSSSSSSRATKSTAAGASSDSRNSRTATSGTASAASAGTGGAGAGSGSRAGLADVESLARQLRNLGTGSSGRGSRSSGANPAMADPNALLQSLLAGNSGAAGGDQADTMNWLQQMTQLMGGLWESPAMQEYLSSAEKQEESRQALLNNPFLRQWMDADPQFREVVEDPQKWAESMRAARELFAQQGGLSAATEAAGQTSGAARAASALHAAAGSDRRHHDGVHQTSSRLMVDTGDDERADDAEAENPAKESARLRDERTRELARAQGLNLNELSIGYGFALGQALLNSGFGLDHELVIRGFRDALAGKEFPVNIAKYERQMGILQGIANDVVGEINLQEAEAFFETAKTMPELFNVLEPDRIVWEEVDDAEPSATAGGSHKKCESDDVNVMMVLQGRLLDGRFFFTCPSDENGEMVNPITMRVGDAPPALRKIVLDMHEGEARTVYVHPESCENMSEMFGQMLPKNALLIFDIELVQVDVPMEEE</sequence>
<evidence type="ECO:0000259" key="4">
    <source>
        <dbReference type="PROSITE" id="PS50059"/>
    </source>
</evidence>
<accession>M1VHM4</accession>
<keyword evidence="1 5" id="KW-0413">Isomerase</keyword>
<evidence type="ECO:0000256" key="1">
    <source>
        <dbReference type="PROSITE-ProRule" id="PRU00277"/>
    </source>
</evidence>
<dbReference type="eggNOG" id="KOG0010">
    <property type="taxonomic scope" value="Eukaryota"/>
</dbReference>
<dbReference type="PANTHER" id="PTHR10677:SF3">
    <property type="entry name" value="FI07626P-RELATED"/>
    <property type="match status" value="1"/>
</dbReference>
<dbReference type="EMBL" id="AP006501">
    <property type="protein sequence ID" value="BAM82882.1"/>
    <property type="molecule type" value="Genomic_DNA"/>
</dbReference>
<dbReference type="OMA" id="KWHESME"/>